<feature type="compositionally biased region" description="Basic and acidic residues" evidence="1">
    <location>
        <begin position="50"/>
        <end position="68"/>
    </location>
</feature>
<evidence type="ECO:0000313" key="4">
    <source>
        <dbReference type="EMBL" id="CAB9514275.1"/>
    </source>
</evidence>
<dbReference type="SUPFAM" id="SSF159501">
    <property type="entry name" value="EreA/ChaN-like"/>
    <property type="match status" value="1"/>
</dbReference>
<keyword evidence="5" id="KW-1185">Reference proteome</keyword>
<evidence type="ECO:0000256" key="2">
    <source>
        <dbReference type="SAM" id="SignalP"/>
    </source>
</evidence>
<dbReference type="OrthoDB" id="44523at2759"/>
<comment type="caution">
    <text evidence="4">The sequence shown here is derived from an EMBL/GenBank/DDBJ whole genome shotgun (WGS) entry which is preliminary data.</text>
</comment>
<dbReference type="EMBL" id="CAICTM010000642">
    <property type="protein sequence ID" value="CAB9514275.1"/>
    <property type="molecule type" value="Genomic_DNA"/>
</dbReference>
<gene>
    <name evidence="4" type="ORF">SEMRO_643_G180340.1</name>
</gene>
<protein>
    <recommendedName>
        <fullName evidence="3">Haem-binding uptake Tiki superfamily ChaN domain-containing protein</fullName>
    </recommendedName>
</protein>
<name>A0A9N8E5K7_9STRA</name>
<dbReference type="Proteomes" id="UP001153069">
    <property type="component" value="Unassembled WGS sequence"/>
</dbReference>
<dbReference type="Pfam" id="PF04187">
    <property type="entry name" value="Cofac_haem_bdg"/>
    <property type="match status" value="1"/>
</dbReference>
<evidence type="ECO:0000259" key="3">
    <source>
        <dbReference type="Pfam" id="PF04187"/>
    </source>
</evidence>
<accession>A0A9N8E5K7</accession>
<evidence type="ECO:0000256" key="1">
    <source>
        <dbReference type="SAM" id="MobiDB-lite"/>
    </source>
</evidence>
<dbReference type="InterPro" id="IPR007314">
    <property type="entry name" value="Cofac_haem-bd_dom"/>
</dbReference>
<feature type="signal peptide" evidence="2">
    <location>
        <begin position="1"/>
        <end position="21"/>
    </location>
</feature>
<proteinExistence type="predicted"/>
<feature type="region of interest" description="Disordered" evidence="1">
    <location>
        <begin position="47"/>
        <end position="71"/>
    </location>
</feature>
<organism evidence="4 5">
    <name type="scientific">Seminavis robusta</name>
    <dbReference type="NCBI Taxonomy" id="568900"/>
    <lineage>
        <taxon>Eukaryota</taxon>
        <taxon>Sar</taxon>
        <taxon>Stramenopiles</taxon>
        <taxon>Ochrophyta</taxon>
        <taxon>Bacillariophyta</taxon>
        <taxon>Bacillariophyceae</taxon>
        <taxon>Bacillariophycidae</taxon>
        <taxon>Naviculales</taxon>
        <taxon>Naviculaceae</taxon>
        <taxon>Seminavis</taxon>
    </lineage>
</organism>
<sequence length="471" mass="50798">MRFPAVLYLCLVAWMIPESSGFSIQHKLGGSSVRTTGSDPSVLLQSQKLPEQDHGASEHKDKDDEDRLPSSLSKRRQFLIGSSSLAAASLIPSSVAMADDSVYRPAKRPTAYRVDSTCPPTLLSISSAREQTQVLKEIATGSGTDKEAIVVDTINLNNMLNKAVFGTASYIKSQLESDDSKTGLGYASYLCLGVPKQATPEDLTLASSLLSTVMQARAGKNMAVGLHWAPISTQAALDQYTTNKDYEAFSTTMTQAGVDQATLSLYRPLLESLAAANMDTLALSPEPADLQTAISQGLQQVNPDRRAQYVADAPGFIGMTQQPQFKMYTDRSMFKDLPDGVKEGDFFAQRILVHEAAATVCAQYANAHSTTTSTTPLVALLAPIPDVRFLVGGINGRLPRVSNALGLNKVTPNAVTTILCNPTALETLSKTNYLRLEIGTGPETIDLQAKVADFLWFSKSPKVNMIPRLMN</sequence>
<keyword evidence="2" id="KW-0732">Signal</keyword>
<reference evidence="4" key="1">
    <citation type="submission" date="2020-06" db="EMBL/GenBank/DDBJ databases">
        <authorList>
            <consortium name="Plant Systems Biology data submission"/>
        </authorList>
    </citation>
    <scope>NUCLEOTIDE SEQUENCE</scope>
    <source>
        <strain evidence="4">D6</strain>
    </source>
</reference>
<dbReference type="AlphaFoldDB" id="A0A9N8E5K7"/>
<evidence type="ECO:0000313" key="5">
    <source>
        <dbReference type="Proteomes" id="UP001153069"/>
    </source>
</evidence>
<feature type="chain" id="PRO_5040471078" description="Haem-binding uptake Tiki superfamily ChaN domain-containing protein" evidence="2">
    <location>
        <begin position="22"/>
        <end position="471"/>
    </location>
</feature>
<feature type="domain" description="Haem-binding uptake Tiki superfamily ChaN" evidence="3">
    <location>
        <begin position="204"/>
        <end position="366"/>
    </location>
</feature>